<feature type="region of interest" description="Disordered" evidence="1">
    <location>
        <begin position="1"/>
        <end position="28"/>
    </location>
</feature>
<evidence type="ECO:0000256" key="1">
    <source>
        <dbReference type="SAM" id="MobiDB-lite"/>
    </source>
</evidence>
<gene>
    <name evidence="2" type="ORF">CTOB1V02_LOCUS6000</name>
</gene>
<proteinExistence type="predicted"/>
<name>A0A7R8WAQ5_9CRUS</name>
<reference evidence="2" key="1">
    <citation type="submission" date="2020-11" db="EMBL/GenBank/DDBJ databases">
        <authorList>
            <person name="Tran Van P."/>
        </authorList>
    </citation>
    <scope>NUCLEOTIDE SEQUENCE</scope>
</reference>
<feature type="compositionally biased region" description="Polar residues" evidence="1">
    <location>
        <begin position="78"/>
        <end position="89"/>
    </location>
</feature>
<accession>A0A7R8WAQ5</accession>
<evidence type="ECO:0000313" key="2">
    <source>
        <dbReference type="EMBL" id="CAD7228111.1"/>
    </source>
</evidence>
<feature type="region of interest" description="Disordered" evidence="1">
    <location>
        <begin position="70"/>
        <end position="112"/>
    </location>
</feature>
<dbReference type="EMBL" id="OB661388">
    <property type="protein sequence ID" value="CAD7228111.1"/>
    <property type="molecule type" value="Genomic_DNA"/>
</dbReference>
<organism evidence="2">
    <name type="scientific">Cyprideis torosa</name>
    <dbReference type="NCBI Taxonomy" id="163714"/>
    <lineage>
        <taxon>Eukaryota</taxon>
        <taxon>Metazoa</taxon>
        <taxon>Ecdysozoa</taxon>
        <taxon>Arthropoda</taxon>
        <taxon>Crustacea</taxon>
        <taxon>Oligostraca</taxon>
        <taxon>Ostracoda</taxon>
        <taxon>Podocopa</taxon>
        <taxon>Podocopida</taxon>
        <taxon>Cytherocopina</taxon>
        <taxon>Cytheroidea</taxon>
        <taxon>Cytherideidae</taxon>
        <taxon>Cyprideis</taxon>
    </lineage>
</organism>
<protein>
    <submittedName>
        <fullName evidence="2">Uncharacterized protein</fullName>
    </submittedName>
</protein>
<dbReference type="AlphaFoldDB" id="A0A7R8WAQ5"/>
<sequence length="112" mass="12269">MKDTDVPSVPSPNAEGDASPQFGPPGPEEIYLVEVDFIPRVNCPANYVPVGESCYSFQLGNEIWDEARESNGMIRSDSPLTSMDSSANMRRSDRTMDGQRNSSVVAVDLQNK</sequence>
<feature type="compositionally biased region" description="Polar residues" evidence="1">
    <location>
        <begin position="98"/>
        <end position="112"/>
    </location>
</feature>